<dbReference type="Pfam" id="PF13276">
    <property type="entry name" value="HTH_21"/>
    <property type="match status" value="1"/>
</dbReference>
<dbReference type="EMBL" id="CP012752">
    <property type="protein sequence ID" value="ALG11402.1"/>
    <property type="molecule type" value="Genomic_DNA"/>
</dbReference>
<dbReference type="KEGG" id="kphy:AOZ06_35085"/>
<feature type="domain" description="HTH-like" evidence="1">
    <location>
        <begin position="22"/>
        <end position="71"/>
    </location>
</feature>
<evidence type="ECO:0000313" key="2">
    <source>
        <dbReference type="EMBL" id="ALG11402.1"/>
    </source>
</evidence>
<dbReference type="STRING" id="860235.AOZ06_35085"/>
<evidence type="ECO:0000313" key="3">
    <source>
        <dbReference type="Proteomes" id="UP000063699"/>
    </source>
</evidence>
<dbReference type="AlphaFoldDB" id="A0A0N9I921"/>
<name>A0A0N9I921_9PSEU</name>
<proteinExistence type="predicted"/>
<organism evidence="2 3">
    <name type="scientific">Kibdelosporangium phytohabitans</name>
    <dbReference type="NCBI Taxonomy" id="860235"/>
    <lineage>
        <taxon>Bacteria</taxon>
        <taxon>Bacillati</taxon>
        <taxon>Actinomycetota</taxon>
        <taxon>Actinomycetes</taxon>
        <taxon>Pseudonocardiales</taxon>
        <taxon>Pseudonocardiaceae</taxon>
        <taxon>Kibdelosporangium</taxon>
    </lineage>
</organism>
<reference evidence="2 3" key="1">
    <citation type="submission" date="2015-07" db="EMBL/GenBank/DDBJ databases">
        <title>Genome sequencing of Kibdelosporangium phytohabitans.</title>
        <authorList>
            <person name="Qin S."/>
            <person name="Xing K."/>
        </authorList>
    </citation>
    <scope>NUCLEOTIDE SEQUENCE [LARGE SCALE GENOMIC DNA]</scope>
    <source>
        <strain evidence="2 3">KLBMP1111</strain>
    </source>
</reference>
<protein>
    <recommendedName>
        <fullName evidence="1">HTH-like domain-containing protein</fullName>
    </recommendedName>
</protein>
<dbReference type="RefSeq" id="WP_054293303.1">
    <property type="nucleotide sequence ID" value="NZ_CP012752.1"/>
</dbReference>
<dbReference type="InterPro" id="IPR025948">
    <property type="entry name" value="HTH-like_dom"/>
</dbReference>
<keyword evidence="3" id="KW-1185">Reference proteome</keyword>
<gene>
    <name evidence="2" type="ORF">AOZ06_35085</name>
</gene>
<dbReference type="Proteomes" id="UP000063699">
    <property type="component" value="Chromosome"/>
</dbReference>
<sequence>MGIAPSTYYAASVRPPSLRSRRDEDLKREILRVFAETSSGSRRIWRRLNEEGIQVARCTVERLMRDMKISGGPRPAETGPGVRRWFVDFADGVLYVVDESARRILACERSGVATTEVVLNALESALWGGTWHPGHTVIRYGERLAASGVDISTGTVGVSPTAQSIIQWYSRELTAAG</sequence>
<accession>A0A0N9I921</accession>
<evidence type="ECO:0000259" key="1">
    <source>
        <dbReference type="Pfam" id="PF13276"/>
    </source>
</evidence>
<dbReference type="OrthoDB" id="3254719at2"/>